<proteinExistence type="predicted"/>
<name>A0A813EU41_POLGL</name>
<reference evidence="1" key="1">
    <citation type="submission" date="2021-02" db="EMBL/GenBank/DDBJ databases">
        <authorList>
            <person name="Dougan E. K."/>
            <person name="Rhodes N."/>
            <person name="Thang M."/>
            <person name="Chan C."/>
        </authorList>
    </citation>
    <scope>NUCLEOTIDE SEQUENCE</scope>
</reference>
<evidence type="ECO:0000313" key="1">
    <source>
        <dbReference type="EMBL" id="CAE8603840.1"/>
    </source>
</evidence>
<comment type="caution">
    <text evidence="1">The sequence shown here is derived from an EMBL/GenBank/DDBJ whole genome shotgun (WGS) entry which is preliminary data.</text>
</comment>
<dbReference type="Proteomes" id="UP000626109">
    <property type="component" value="Unassembled WGS sequence"/>
</dbReference>
<gene>
    <name evidence="1" type="ORF">PGLA1383_LOCUS22037</name>
    <name evidence="2" type="ORF">PGLA2088_LOCUS30827</name>
</gene>
<dbReference type="Proteomes" id="UP000654075">
    <property type="component" value="Unassembled WGS sequence"/>
</dbReference>
<dbReference type="AlphaFoldDB" id="A0A813EU41"/>
<protein>
    <submittedName>
        <fullName evidence="1">Uncharacterized protein</fullName>
    </submittedName>
</protein>
<dbReference type="EMBL" id="CAJNNV010015834">
    <property type="protein sequence ID" value="CAE8603840.1"/>
    <property type="molecule type" value="Genomic_DNA"/>
</dbReference>
<organism evidence="1 3">
    <name type="scientific">Polarella glacialis</name>
    <name type="common">Dinoflagellate</name>
    <dbReference type="NCBI Taxonomy" id="89957"/>
    <lineage>
        <taxon>Eukaryota</taxon>
        <taxon>Sar</taxon>
        <taxon>Alveolata</taxon>
        <taxon>Dinophyceae</taxon>
        <taxon>Suessiales</taxon>
        <taxon>Suessiaceae</taxon>
        <taxon>Polarella</taxon>
    </lineage>
</organism>
<accession>A0A813EU41</accession>
<keyword evidence="3" id="KW-1185">Reference proteome</keyword>
<evidence type="ECO:0000313" key="3">
    <source>
        <dbReference type="Proteomes" id="UP000654075"/>
    </source>
</evidence>
<dbReference type="EMBL" id="CAJNNW010029024">
    <property type="protein sequence ID" value="CAE8698642.1"/>
    <property type="molecule type" value="Genomic_DNA"/>
</dbReference>
<sequence length="116" mass="12706">MICANHTQWNTALTFSTDSVVSDADYAIITKHGTATTNPLMLVDRVFCCRVATAFAPNTERLTFSVAADLQPVLSAILRSLAKTGAVLKFGTPPKSSYERQLAKILLQMSEWQETP</sequence>
<evidence type="ECO:0000313" key="2">
    <source>
        <dbReference type="EMBL" id="CAE8698642.1"/>
    </source>
</evidence>